<dbReference type="InterPro" id="IPR025711">
    <property type="entry name" value="PepSY"/>
</dbReference>
<protein>
    <recommendedName>
        <fullName evidence="1">PepSY domain-containing protein</fullName>
    </recommendedName>
</protein>
<dbReference type="Pfam" id="PF03413">
    <property type="entry name" value="PepSY"/>
    <property type="match status" value="1"/>
</dbReference>
<dbReference type="Proteomes" id="UP001200334">
    <property type="component" value="Unassembled WGS sequence"/>
</dbReference>
<evidence type="ECO:0000313" key="2">
    <source>
        <dbReference type="EMBL" id="AZA16023.1"/>
    </source>
</evidence>
<reference evidence="3 4" key="2">
    <citation type="submission" date="2021-12" db="EMBL/GenBank/DDBJ databases">
        <title>Antimicrobial susceptibility of Lactobacillus delbrueckii subsp. lactis obtained from milk products and other habitats.</title>
        <authorList>
            <person name="Shani N."/>
        </authorList>
    </citation>
    <scope>NUCLEOTIDE SEQUENCE [LARGE SCALE GENOMIC DNA]</scope>
    <source>
        <strain evidence="3 4">FAM 21755</strain>
    </source>
</reference>
<dbReference type="AlphaFoldDB" id="A0A061CHX6"/>
<dbReference type="EMBL" id="CP031023">
    <property type="protein sequence ID" value="AZA16023.1"/>
    <property type="molecule type" value="Genomic_DNA"/>
</dbReference>
<dbReference type="RefSeq" id="WP_013439694.1">
    <property type="nucleotide sequence ID" value="NZ_BJLK01000010.1"/>
</dbReference>
<feature type="domain" description="PepSY" evidence="1">
    <location>
        <begin position="15"/>
        <end position="83"/>
    </location>
</feature>
<dbReference type="OrthoDB" id="9967304at2"/>
<evidence type="ECO:0000313" key="3">
    <source>
        <dbReference type="EMBL" id="MCD5562947.1"/>
    </source>
</evidence>
<proteinExistence type="predicted"/>
<reference evidence="2" key="1">
    <citation type="submission" date="2018-07" db="EMBL/GenBank/DDBJ databases">
        <authorList>
            <person name="Somerville V."/>
        </authorList>
    </citation>
    <scope>NUCLEOTIDE SEQUENCE</scope>
    <source>
        <strain evidence="2">NWC_2_2</strain>
    </source>
</reference>
<gene>
    <name evidence="2" type="ORF">DQL93_05310</name>
    <name evidence="3" type="ORF">LOB85_02025</name>
</gene>
<sequence length="89" mass="10343">MPDERDNSRYQPKYIGLDLATEIATTYAKQHGHHNVKLLMTKTSPDKRSEYFYVFSVTDSLRENGKKEYFILVDPVSGEVFRVDESPLK</sequence>
<evidence type="ECO:0000259" key="1">
    <source>
        <dbReference type="Pfam" id="PF03413"/>
    </source>
</evidence>
<organism evidence="2">
    <name type="scientific">Lactobacillus delbrueckii subsp. lactis</name>
    <dbReference type="NCBI Taxonomy" id="29397"/>
    <lineage>
        <taxon>Bacteria</taxon>
        <taxon>Bacillati</taxon>
        <taxon>Bacillota</taxon>
        <taxon>Bacilli</taxon>
        <taxon>Lactobacillales</taxon>
        <taxon>Lactobacillaceae</taxon>
        <taxon>Lactobacillus</taxon>
    </lineage>
</organism>
<dbReference type="EMBL" id="JAJNUY010000005">
    <property type="protein sequence ID" value="MCD5562947.1"/>
    <property type="molecule type" value="Genomic_DNA"/>
</dbReference>
<name>A0A061CHX6_LACDL</name>
<accession>A0A061CHX6</accession>
<evidence type="ECO:0000313" key="4">
    <source>
        <dbReference type="Proteomes" id="UP001200334"/>
    </source>
</evidence>